<dbReference type="EMBL" id="CM001889">
    <property type="protein sequence ID" value="EOY50236.1"/>
    <property type="molecule type" value="Genomic_DNA"/>
</dbReference>
<organism evidence="2 3">
    <name type="scientific">Streptomyces lividans 1326</name>
    <dbReference type="NCBI Taxonomy" id="1200984"/>
    <lineage>
        <taxon>Bacteria</taxon>
        <taxon>Bacillati</taxon>
        <taxon>Actinomycetota</taxon>
        <taxon>Actinomycetes</taxon>
        <taxon>Kitasatosporales</taxon>
        <taxon>Streptomycetaceae</taxon>
        <taxon>Streptomyces</taxon>
    </lineage>
</organism>
<proteinExistence type="predicted"/>
<gene>
    <name evidence="2" type="ORF">SLI_5528</name>
</gene>
<accession>A0A7U9DU64</accession>
<feature type="region of interest" description="Disordered" evidence="1">
    <location>
        <begin position="1"/>
        <end position="77"/>
    </location>
</feature>
<dbReference type="Proteomes" id="UP000014062">
    <property type="component" value="Chromosome"/>
</dbReference>
<sequence>MLAYEFVHGGHGAERTWRYGQRSKPATLHSALRLRSGRRDPRKHPRAAAPERDPQPSRHRSPEQHRPWGVRSRSAEG</sequence>
<reference evidence="3" key="1">
    <citation type="journal article" date="2013" name="Genome Biol. Evol.">
        <title>The genome sequence of Streptomyces lividans 66 reveals a novel tRNA-dependent peptide biosynthetic system within a metal-related genomic island.</title>
        <authorList>
            <person name="Cruz-Morales P."/>
            <person name="Vijgenboom E."/>
            <person name="Iruegas-Bocardo F."/>
            <person name="Girard G."/>
            <person name="Yanez-Guerra L.A."/>
            <person name="Ramos-Aboites H.E."/>
            <person name="Pernodet J.L."/>
            <person name="Anne J."/>
            <person name="van Wezel G.P."/>
            <person name="Barona-Gomez F."/>
        </authorList>
    </citation>
    <scope>NUCLEOTIDE SEQUENCE [LARGE SCALE GENOMIC DNA]</scope>
    <source>
        <strain evidence="3">1326</strain>
    </source>
</reference>
<evidence type="ECO:0000256" key="1">
    <source>
        <dbReference type="SAM" id="MobiDB-lite"/>
    </source>
</evidence>
<dbReference type="AlphaFoldDB" id="A0A7U9DU64"/>
<protein>
    <submittedName>
        <fullName evidence="2">Uncharacterized protein</fullName>
    </submittedName>
</protein>
<name>A0A7U9DU64_STRLI</name>
<evidence type="ECO:0000313" key="3">
    <source>
        <dbReference type="Proteomes" id="UP000014062"/>
    </source>
</evidence>
<feature type="compositionally biased region" description="Basic and acidic residues" evidence="1">
    <location>
        <begin position="49"/>
        <end position="66"/>
    </location>
</feature>
<evidence type="ECO:0000313" key="2">
    <source>
        <dbReference type="EMBL" id="EOY50236.1"/>
    </source>
</evidence>